<dbReference type="Proteomes" id="UP001595279">
    <property type="component" value="Unassembled WGS sequence"/>
</dbReference>
<accession>A0ABV7CZA3</accession>
<dbReference type="RefSeq" id="WP_390274808.1">
    <property type="nucleotide sequence ID" value="NZ_JBHRSA010000057.1"/>
</dbReference>
<organism evidence="2 3">
    <name type="scientific">Virgibacillus xinjiangensis</name>
    <dbReference type="NCBI Taxonomy" id="393090"/>
    <lineage>
        <taxon>Bacteria</taxon>
        <taxon>Bacillati</taxon>
        <taxon>Bacillota</taxon>
        <taxon>Bacilli</taxon>
        <taxon>Bacillales</taxon>
        <taxon>Bacillaceae</taxon>
        <taxon>Virgibacillus</taxon>
    </lineage>
</organism>
<keyword evidence="1" id="KW-0812">Transmembrane</keyword>
<evidence type="ECO:0000256" key="1">
    <source>
        <dbReference type="SAM" id="Phobius"/>
    </source>
</evidence>
<evidence type="ECO:0000313" key="2">
    <source>
        <dbReference type="EMBL" id="MFC3041761.1"/>
    </source>
</evidence>
<name>A0ABV7CZA3_9BACI</name>
<sequence length="74" mass="8815">MADKKRWFRRTGEGQEKKREIMGLIILVFLLLIAGLIIGRLTAPEEQEEDTSMWSTVQTKEAEERPFFYHYLRI</sequence>
<evidence type="ECO:0000313" key="3">
    <source>
        <dbReference type="Proteomes" id="UP001595279"/>
    </source>
</evidence>
<dbReference type="EMBL" id="JBHRSA010000057">
    <property type="protein sequence ID" value="MFC3041761.1"/>
    <property type="molecule type" value="Genomic_DNA"/>
</dbReference>
<protein>
    <submittedName>
        <fullName evidence="2">Uncharacterized protein</fullName>
    </submittedName>
</protein>
<keyword evidence="1" id="KW-0472">Membrane</keyword>
<gene>
    <name evidence="2" type="ORF">ACFOGI_16100</name>
</gene>
<keyword evidence="1" id="KW-1133">Transmembrane helix</keyword>
<keyword evidence="3" id="KW-1185">Reference proteome</keyword>
<reference evidence="3" key="1">
    <citation type="journal article" date="2019" name="Int. J. Syst. Evol. Microbiol.">
        <title>The Global Catalogue of Microorganisms (GCM) 10K type strain sequencing project: providing services to taxonomists for standard genome sequencing and annotation.</title>
        <authorList>
            <consortium name="The Broad Institute Genomics Platform"/>
            <consortium name="The Broad Institute Genome Sequencing Center for Infectious Disease"/>
            <person name="Wu L."/>
            <person name="Ma J."/>
        </authorList>
    </citation>
    <scope>NUCLEOTIDE SEQUENCE [LARGE SCALE GENOMIC DNA]</scope>
    <source>
        <strain evidence="3">KCTC 13128</strain>
    </source>
</reference>
<comment type="caution">
    <text evidence="2">The sequence shown here is derived from an EMBL/GenBank/DDBJ whole genome shotgun (WGS) entry which is preliminary data.</text>
</comment>
<proteinExistence type="predicted"/>
<feature type="transmembrane region" description="Helical" evidence="1">
    <location>
        <begin position="21"/>
        <end position="43"/>
    </location>
</feature>